<sequence>MIHTAYSKTFYPSYFLIFFFKELLLESNISLTCDLLSLTSLSLSHSFIKTILNVLL</sequence>
<proteinExistence type="predicted"/>
<evidence type="ECO:0000313" key="1">
    <source>
        <dbReference type="EMBL" id="CDW29306.1"/>
    </source>
</evidence>
<accession>A0A0K2TV89</accession>
<protein>
    <submittedName>
        <fullName evidence="1">Uncharacterized protein</fullName>
    </submittedName>
</protein>
<dbReference type="EMBL" id="HACA01011945">
    <property type="protein sequence ID" value="CDW29306.1"/>
    <property type="molecule type" value="Transcribed_RNA"/>
</dbReference>
<name>A0A0K2TV89_LEPSM</name>
<reference evidence="1" key="1">
    <citation type="submission" date="2014-05" db="EMBL/GenBank/DDBJ databases">
        <authorList>
            <person name="Chronopoulou M."/>
        </authorList>
    </citation>
    <scope>NUCLEOTIDE SEQUENCE</scope>
    <source>
        <tissue evidence="1">Whole organism</tissue>
    </source>
</reference>
<dbReference type="AlphaFoldDB" id="A0A0K2TV89"/>
<organism evidence="1">
    <name type="scientific">Lepeophtheirus salmonis</name>
    <name type="common">Salmon louse</name>
    <name type="synonym">Caligus salmonis</name>
    <dbReference type="NCBI Taxonomy" id="72036"/>
    <lineage>
        <taxon>Eukaryota</taxon>
        <taxon>Metazoa</taxon>
        <taxon>Ecdysozoa</taxon>
        <taxon>Arthropoda</taxon>
        <taxon>Crustacea</taxon>
        <taxon>Multicrustacea</taxon>
        <taxon>Hexanauplia</taxon>
        <taxon>Copepoda</taxon>
        <taxon>Siphonostomatoida</taxon>
        <taxon>Caligidae</taxon>
        <taxon>Lepeophtheirus</taxon>
    </lineage>
</organism>